<dbReference type="AlphaFoldDB" id="A0A4C1V3K8"/>
<sequence>MGRLHITAGEESFSCRHLELEVVGGICPPIWWSELRENLGRGLCMIRIILDVQYRFAMKFSYGLTDIILPVSPANNIQLIIKTTTYTTIEKNLGISRAKKWCSDTQIITVKHLRKCSGPGTRVNVYKCSVNGQPLGECGAGGRRSRLGAPRQVA</sequence>
<gene>
    <name evidence="1" type="ORF">EVAR_6736_1</name>
</gene>
<keyword evidence="2" id="KW-1185">Reference proteome</keyword>
<accession>A0A4C1V3K8</accession>
<comment type="caution">
    <text evidence="1">The sequence shown here is derived from an EMBL/GenBank/DDBJ whole genome shotgun (WGS) entry which is preliminary data.</text>
</comment>
<evidence type="ECO:0000313" key="2">
    <source>
        <dbReference type="Proteomes" id="UP000299102"/>
    </source>
</evidence>
<protein>
    <submittedName>
        <fullName evidence="1">Uncharacterized protein</fullName>
    </submittedName>
</protein>
<organism evidence="1 2">
    <name type="scientific">Eumeta variegata</name>
    <name type="common">Bagworm moth</name>
    <name type="synonym">Eumeta japonica</name>
    <dbReference type="NCBI Taxonomy" id="151549"/>
    <lineage>
        <taxon>Eukaryota</taxon>
        <taxon>Metazoa</taxon>
        <taxon>Ecdysozoa</taxon>
        <taxon>Arthropoda</taxon>
        <taxon>Hexapoda</taxon>
        <taxon>Insecta</taxon>
        <taxon>Pterygota</taxon>
        <taxon>Neoptera</taxon>
        <taxon>Endopterygota</taxon>
        <taxon>Lepidoptera</taxon>
        <taxon>Glossata</taxon>
        <taxon>Ditrysia</taxon>
        <taxon>Tineoidea</taxon>
        <taxon>Psychidae</taxon>
        <taxon>Oiketicinae</taxon>
        <taxon>Eumeta</taxon>
    </lineage>
</organism>
<name>A0A4C1V3K8_EUMVA</name>
<dbReference type="EMBL" id="BGZK01000273">
    <property type="protein sequence ID" value="GBP33388.1"/>
    <property type="molecule type" value="Genomic_DNA"/>
</dbReference>
<evidence type="ECO:0000313" key="1">
    <source>
        <dbReference type="EMBL" id="GBP33388.1"/>
    </source>
</evidence>
<proteinExistence type="predicted"/>
<reference evidence="1 2" key="1">
    <citation type="journal article" date="2019" name="Commun. Biol.">
        <title>The bagworm genome reveals a unique fibroin gene that provides high tensile strength.</title>
        <authorList>
            <person name="Kono N."/>
            <person name="Nakamura H."/>
            <person name="Ohtoshi R."/>
            <person name="Tomita M."/>
            <person name="Numata K."/>
            <person name="Arakawa K."/>
        </authorList>
    </citation>
    <scope>NUCLEOTIDE SEQUENCE [LARGE SCALE GENOMIC DNA]</scope>
</reference>
<dbReference type="Proteomes" id="UP000299102">
    <property type="component" value="Unassembled WGS sequence"/>
</dbReference>